<reference evidence="7 8" key="1">
    <citation type="journal article" date="2016" name="Nat. Commun.">
        <title>Thousands of microbial genomes shed light on interconnected biogeochemical processes in an aquifer system.</title>
        <authorList>
            <person name="Anantharaman K."/>
            <person name="Brown C.T."/>
            <person name="Hug L.A."/>
            <person name="Sharon I."/>
            <person name="Castelle C.J."/>
            <person name="Probst A.J."/>
            <person name="Thomas B.C."/>
            <person name="Singh A."/>
            <person name="Wilkins M.J."/>
            <person name="Karaoz U."/>
            <person name="Brodie E.L."/>
            <person name="Williams K.H."/>
            <person name="Hubbard S.S."/>
            <person name="Banfield J.F."/>
        </authorList>
    </citation>
    <scope>NUCLEOTIDE SEQUENCE [LARGE SCALE GENOMIC DNA]</scope>
</reference>
<organism evidence="7 8">
    <name type="scientific">Candidatus Zambryskibacteria bacterium RIFCSPLOWO2_01_FULL_45_21</name>
    <dbReference type="NCBI Taxonomy" id="1802761"/>
    <lineage>
        <taxon>Bacteria</taxon>
        <taxon>Candidatus Zambryskiibacteriota</taxon>
    </lineage>
</organism>
<evidence type="ECO:0000259" key="6">
    <source>
        <dbReference type="Pfam" id="PF04138"/>
    </source>
</evidence>
<keyword evidence="2 5" id="KW-0812">Transmembrane</keyword>
<dbReference type="GO" id="GO:0016020">
    <property type="term" value="C:membrane"/>
    <property type="evidence" value="ECO:0007669"/>
    <property type="project" value="UniProtKB-SubCell"/>
</dbReference>
<keyword evidence="3 5" id="KW-1133">Transmembrane helix</keyword>
<feature type="transmembrane region" description="Helical" evidence="5">
    <location>
        <begin position="131"/>
        <end position="151"/>
    </location>
</feature>
<keyword evidence="4 5" id="KW-0472">Membrane</keyword>
<comment type="subcellular location">
    <subcellularLocation>
        <location evidence="1">Membrane</location>
        <topology evidence="1">Multi-pass membrane protein</topology>
    </subcellularLocation>
</comment>
<feature type="transmembrane region" description="Helical" evidence="5">
    <location>
        <begin position="108"/>
        <end position="125"/>
    </location>
</feature>
<evidence type="ECO:0000256" key="3">
    <source>
        <dbReference type="ARBA" id="ARBA00022989"/>
    </source>
</evidence>
<name>A0A1G2U1N4_9BACT</name>
<feature type="transmembrane region" description="Helical" evidence="5">
    <location>
        <begin position="66"/>
        <end position="88"/>
    </location>
</feature>
<feature type="transmembrane region" description="Helical" evidence="5">
    <location>
        <begin position="39"/>
        <end position="60"/>
    </location>
</feature>
<dbReference type="GO" id="GO:0000271">
    <property type="term" value="P:polysaccharide biosynthetic process"/>
    <property type="evidence" value="ECO:0007669"/>
    <property type="project" value="InterPro"/>
</dbReference>
<evidence type="ECO:0000256" key="1">
    <source>
        <dbReference type="ARBA" id="ARBA00004141"/>
    </source>
</evidence>
<accession>A0A1G2U1N4</accession>
<evidence type="ECO:0000313" key="7">
    <source>
        <dbReference type="EMBL" id="OHB03441.1"/>
    </source>
</evidence>
<dbReference type="EMBL" id="MHWE01000018">
    <property type="protein sequence ID" value="OHB03441.1"/>
    <property type="molecule type" value="Genomic_DNA"/>
</dbReference>
<feature type="domain" description="GtrA/DPMS transmembrane" evidence="6">
    <location>
        <begin position="42"/>
        <end position="157"/>
    </location>
</feature>
<evidence type="ECO:0000256" key="2">
    <source>
        <dbReference type="ARBA" id="ARBA00022692"/>
    </source>
</evidence>
<sequence length="161" mass="19143">MFLFAVFIQLRHNLLDFLLHELLFYRKKMEQIIRKYKRYPVFIAGGVIGFVTNLLTSFILTDIIHIWYFFSVITGTLISWTVFFLFNYFLTFRDSIPENFWKAYVKNMLFYIGSAPIGLALIYVLTSIFFIHYLLSLTMVVGVMSIISFLFSKRYVFINSK</sequence>
<comment type="caution">
    <text evidence="7">The sequence shown here is derived from an EMBL/GenBank/DDBJ whole genome shotgun (WGS) entry which is preliminary data.</text>
</comment>
<dbReference type="InterPro" id="IPR007267">
    <property type="entry name" value="GtrA_DPMS_TM"/>
</dbReference>
<proteinExistence type="predicted"/>
<dbReference type="Proteomes" id="UP000176800">
    <property type="component" value="Unassembled WGS sequence"/>
</dbReference>
<evidence type="ECO:0000256" key="5">
    <source>
        <dbReference type="SAM" id="Phobius"/>
    </source>
</evidence>
<protein>
    <recommendedName>
        <fullName evidence="6">GtrA/DPMS transmembrane domain-containing protein</fullName>
    </recommendedName>
</protein>
<evidence type="ECO:0000313" key="8">
    <source>
        <dbReference type="Proteomes" id="UP000176800"/>
    </source>
</evidence>
<dbReference type="AlphaFoldDB" id="A0A1G2U1N4"/>
<gene>
    <name evidence="7" type="ORF">A3B14_02840</name>
</gene>
<evidence type="ECO:0000256" key="4">
    <source>
        <dbReference type="ARBA" id="ARBA00023136"/>
    </source>
</evidence>
<dbReference type="Pfam" id="PF04138">
    <property type="entry name" value="GtrA_DPMS_TM"/>
    <property type="match status" value="1"/>
</dbReference>